<dbReference type="CDD" id="cd00051">
    <property type="entry name" value="EFh"/>
    <property type="match status" value="2"/>
</dbReference>
<reference evidence="7 8" key="1">
    <citation type="submission" date="2015-12" db="EMBL/GenBank/DDBJ databases">
        <title>The genome of Folsomia candida.</title>
        <authorList>
            <person name="Faddeeva A."/>
            <person name="Derks M.F."/>
            <person name="Anvar Y."/>
            <person name="Smit S."/>
            <person name="Van Straalen N."/>
            <person name="Roelofs D."/>
        </authorList>
    </citation>
    <scope>NUCLEOTIDE SEQUENCE [LARGE SCALE GENOMIC DNA]</scope>
    <source>
        <strain evidence="7 8">VU population</strain>
        <tissue evidence="7">Whole body</tissue>
    </source>
</reference>
<keyword evidence="8" id="KW-1185">Reference proteome</keyword>
<feature type="domain" description="EF-hand" evidence="6">
    <location>
        <begin position="159"/>
        <end position="194"/>
    </location>
</feature>
<dbReference type="InterPro" id="IPR018247">
    <property type="entry name" value="EF_Hand_1_Ca_BS"/>
</dbReference>
<dbReference type="InterPro" id="IPR028846">
    <property type="entry name" value="Recoverin"/>
</dbReference>
<dbReference type="PRINTS" id="PR00450">
    <property type="entry name" value="RECOVERIN"/>
</dbReference>
<keyword evidence="4" id="KW-0106">Calcium</keyword>
<dbReference type="PANTHER" id="PTHR23055">
    <property type="entry name" value="CALCIUM BINDING PROTEINS"/>
    <property type="match status" value="1"/>
</dbReference>
<sequence length="253" mass="29193">MYGMVSSDHTPRPRKEPQQQQQQQQHGGEGRSRSHKSIYGRVVGFMRQAWTGVKFALDPDLDDVESPPRYRPESVKALCKLTRFSENEIKRIYRGFKAECPSGVVQEDTFRDIYAQFFPQGANTSHYAHYVFNTLDQGRSGLLNFEDFVMGLSVLSRGTVDEKLRWTFNLYDINRDGFITKEEMRDVVTAVYELMGSCAEPNFEESVVNDRVERIFMKMDQNRDGVVSMEEFLVSCTKDETITRSICVFDSVI</sequence>
<dbReference type="Proteomes" id="UP000198287">
    <property type="component" value="Unassembled WGS sequence"/>
</dbReference>
<dbReference type="SMART" id="SM00054">
    <property type="entry name" value="EFh"/>
    <property type="match status" value="3"/>
</dbReference>
<dbReference type="PROSITE" id="PS50222">
    <property type="entry name" value="EF_HAND_2"/>
    <property type="match status" value="3"/>
</dbReference>
<evidence type="ECO:0000256" key="3">
    <source>
        <dbReference type="ARBA" id="ARBA00022737"/>
    </source>
</evidence>
<accession>A0A226DIZ7</accession>
<name>A0A226DIZ7_FOLCA</name>
<dbReference type="InterPro" id="IPR002048">
    <property type="entry name" value="EF_hand_dom"/>
</dbReference>
<evidence type="ECO:0000259" key="6">
    <source>
        <dbReference type="PROSITE" id="PS50222"/>
    </source>
</evidence>
<feature type="domain" description="EF-hand" evidence="6">
    <location>
        <begin position="207"/>
        <end position="242"/>
    </location>
</feature>
<proteinExistence type="inferred from homology"/>
<dbReference type="OrthoDB" id="191686at2759"/>
<dbReference type="SUPFAM" id="SSF47473">
    <property type="entry name" value="EF-hand"/>
    <property type="match status" value="1"/>
</dbReference>
<dbReference type="PANTHER" id="PTHR23055:SF167">
    <property type="entry name" value="EF-HAND DOMAIN-CONTAINING PROTEIN"/>
    <property type="match status" value="1"/>
</dbReference>
<evidence type="ECO:0000313" key="8">
    <source>
        <dbReference type="Proteomes" id="UP000198287"/>
    </source>
</evidence>
<gene>
    <name evidence="7" type="ORF">Fcan01_19624</name>
</gene>
<feature type="domain" description="EF-hand" evidence="6">
    <location>
        <begin position="123"/>
        <end position="158"/>
    </location>
</feature>
<dbReference type="GO" id="GO:0005509">
    <property type="term" value="F:calcium ion binding"/>
    <property type="evidence" value="ECO:0007669"/>
    <property type="project" value="InterPro"/>
</dbReference>
<protein>
    <submittedName>
        <fullName evidence="7">Kv channel-interacting protein 4</fullName>
    </submittedName>
</protein>
<keyword evidence="3" id="KW-0677">Repeat</keyword>
<evidence type="ECO:0000256" key="4">
    <source>
        <dbReference type="ARBA" id="ARBA00022837"/>
    </source>
</evidence>
<dbReference type="STRING" id="158441.A0A226DIZ7"/>
<dbReference type="PROSITE" id="PS00018">
    <property type="entry name" value="EF_HAND_1"/>
    <property type="match status" value="2"/>
</dbReference>
<feature type="region of interest" description="Disordered" evidence="5">
    <location>
        <begin position="1"/>
        <end position="35"/>
    </location>
</feature>
<dbReference type="InterPro" id="IPR011992">
    <property type="entry name" value="EF-hand-dom_pair"/>
</dbReference>
<dbReference type="EMBL" id="LNIX01000017">
    <property type="protein sequence ID" value="OXA45505.1"/>
    <property type="molecule type" value="Genomic_DNA"/>
</dbReference>
<evidence type="ECO:0000256" key="1">
    <source>
        <dbReference type="ARBA" id="ARBA00006049"/>
    </source>
</evidence>
<evidence type="ECO:0000256" key="2">
    <source>
        <dbReference type="ARBA" id="ARBA00022723"/>
    </source>
</evidence>
<dbReference type="AlphaFoldDB" id="A0A226DIZ7"/>
<keyword evidence="2" id="KW-0479">Metal-binding</keyword>
<comment type="similarity">
    <text evidence="1">Belongs to the recoverin family.</text>
</comment>
<evidence type="ECO:0000313" key="7">
    <source>
        <dbReference type="EMBL" id="OXA45505.1"/>
    </source>
</evidence>
<dbReference type="FunFam" id="1.10.238.10:FF:000009">
    <property type="entry name" value="Visinin-like protein 1"/>
    <property type="match status" value="1"/>
</dbReference>
<comment type="caution">
    <text evidence="7">The sequence shown here is derived from an EMBL/GenBank/DDBJ whole genome shotgun (WGS) entry which is preliminary data.</text>
</comment>
<organism evidence="7 8">
    <name type="scientific">Folsomia candida</name>
    <name type="common">Springtail</name>
    <dbReference type="NCBI Taxonomy" id="158441"/>
    <lineage>
        <taxon>Eukaryota</taxon>
        <taxon>Metazoa</taxon>
        <taxon>Ecdysozoa</taxon>
        <taxon>Arthropoda</taxon>
        <taxon>Hexapoda</taxon>
        <taxon>Collembola</taxon>
        <taxon>Entomobryomorpha</taxon>
        <taxon>Isotomoidea</taxon>
        <taxon>Isotomidae</taxon>
        <taxon>Proisotominae</taxon>
        <taxon>Folsomia</taxon>
    </lineage>
</organism>
<dbReference type="Gene3D" id="1.10.238.10">
    <property type="entry name" value="EF-hand"/>
    <property type="match status" value="1"/>
</dbReference>
<dbReference type="OMA" id="ITVEWES"/>
<dbReference type="Pfam" id="PF13499">
    <property type="entry name" value="EF-hand_7"/>
    <property type="match status" value="1"/>
</dbReference>
<evidence type="ECO:0000256" key="5">
    <source>
        <dbReference type="SAM" id="MobiDB-lite"/>
    </source>
</evidence>